<dbReference type="SUPFAM" id="SSF160631">
    <property type="entry name" value="SMI1/KNR4-like"/>
    <property type="match status" value="1"/>
</dbReference>
<dbReference type="Proteomes" id="UP000287410">
    <property type="component" value="Unassembled WGS sequence"/>
</dbReference>
<sequence length="175" mass="20095">MEFELSKKTQEDIAFLDRMSLEEVISWPIDYEANRQTFSETSDVLDMWLGGKKWRETEHNFIQFGQDGCGSLFCLWFYPDLKGEPPVVFLGSEGERALVSNSAHDFVWQITSGKVFFDGCWLDPDDEEKDELDWELLFKKAKSYTGSLCENPSELTSSAQANHPDISSWIEGNVE</sequence>
<evidence type="ECO:0000313" key="2">
    <source>
        <dbReference type="Proteomes" id="UP000287410"/>
    </source>
</evidence>
<comment type="caution">
    <text evidence="1">The sequence shown here is derived from an EMBL/GenBank/DDBJ whole genome shotgun (WGS) entry which is preliminary data.</text>
</comment>
<dbReference type="InterPro" id="IPR037883">
    <property type="entry name" value="Knr4/Smi1-like_sf"/>
</dbReference>
<name>A0ABY0BY79_9GAMM</name>
<dbReference type="RefSeq" id="WP_126788981.1">
    <property type="nucleotide sequence ID" value="NZ_PIPN01000003.1"/>
</dbReference>
<evidence type="ECO:0008006" key="3">
    <source>
        <dbReference type="Google" id="ProtNLM"/>
    </source>
</evidence>
<gene>
    <name evidence="1" type="ORF">CWE12_06985</name>
</gene>
<protein>
    <recommendedName>
        <fullName evidence="3">SMI1/KNR4 family protein</fullName>
    </recommendedName>
</protein>
<evidence type="ECO:0000313" key="1">
    <source>
        <dbReference type="EMBL" id="RUO29709.1"/>
    </source>
</evidence>
<accession>A0ABY0BY79</accession>
<proteinExistence type="predicted"/>
<reference evidence="1 2" key="1">
    <citation type="journal article" date="2018" name="Front. Microbiol.">
        <title>Genome-Based Analysis Reveals the Taxonomy and Diversity of the Family Idiomarinaceae.</title>
        <authorList>
            <person name="Liu Y."/>
            <person name="Lai Q."/>
            <person name="Shao Z."/>
        </authorList>
    </citation>
    <scope>NUCLEOTIDE SEQUENCE [LARGE SCALE GENOMIC DNA]</scope>
    <source>
        <strain evidence="1 2">GBSy1</strain>
    </source>
</reference>
<keyword evidence="2" id="KW-1185">Reference proteome</keyword>
<organism evidence="1 2">
    <name type="scientific">Aliidiomarina sedimenti</name>
    <dbReference type="NCBI Taxonomy" id="1933879"/>
    <lineage>
        <taxon>Bacteria</taxon>
        <taxon>Pseudomonadati</taxon>
        <taxon>Pseudomonadota</taxon>
        <taxon>Gammaproteobacteria</taxon>
        <taxon>Alteromonadales</taxon>
        <taxon>Idiomarinaceae</taxon>
        <taxon>Aliidiomarina</taxon>
    </lineage>
</organism>
<dbReference type="EMBL" id="PIPN01000003">
    <property type="protein sequence ID" value="RUO29709.1"/>
    <property type="molecule type" value="Genomic_DNA"/>
</dbReference>